<sequence length="176" mass="19813">MRFWTIIGVDRQSAFGKPIIVTVSECWDDDEDCNVGLIGQNTCVAYIGTDGRTGLTFCNTDHDIDAQPWRRYLPLTDQASVISAMDSGHNAPNHALPSGQQQQITTRWLTITCSTLFRGEYRRQSQTTAGKVVIVEYSRMYLDDVALSLGIPMDDPELFFYLLPNTFKFYASRAAK</sequence>
<proteinExistence type="predicted"/>
<protein>
    <submittedName>
        <fullName evidence="1">Uncharacterized protein</fullName>
    </submittedName>
</protein>
<name>A0A0H5QNS5_9EUKA</name>
<evidence type="ECO:0000313" key="1">
    <source>
        <dbReference type="EMBL" id="CRZ03041.1"/>
    </source>
</evidence>
<reference evidence="1" key="1">
    <citation type="submission" date="2015-04" db="EMBL/GenBank/DDBJ databases">
        <title>The genome sequence of the plant pathogenic Rhizarian Plasmodiophora brassicae reveals insights in its biotrophic life cycle and the origin of chitin synthesis.</title>
        <authorList>
            <person name="Schwelm A."/>
            <person name="Fogelqvist J."/>
            <person name="Knaust A."/>
            <person name="Julke S."/>
            <person name="Lilja T."/>
            <person name="Dhandapani V."/>
            <person name="Bonilla-Rosso G."/>
            <person name="Karlsson M."/>
            <person name="Shevchenko A."/>
            <person name="Choi S.R."/>
            <person name="Kim H.G."/>
            <person name="Park J.Y."/>
            <person name="Lim Y.P."/>
            <person name="Ludwig-Muller J."/>
            <person name="Dixelius C."/>
        </authorList>
    </citation>
    <scope>NUCLEOTIDE SEQUENCE</scope>
    <source>
        <tissue evidence="1">Potato root galls</tissue>
    </source>
</reference>
<dbReference type="EMBL" id="HACM01002599">
    <property type="protein sequence ID" value="CRZ03041.1"/>
    <property type="molecule type" value="Transcribed_RNA"/>
</dbReference>
<organism evidence="1">
    <name type="scientific">Spongospora subterranea</name>
    <dbReference type="NCBI Taxonomy" id="70186"/>
    <lineage>
        <taxon>Eukaryota</taxon>
        <taxon>Sar</taxon>
        <taxon>Rhizaria</taxon>
        <taxon>Endomyxa</taxon>
        <taxon>Phytomyxea</taxon>
        <taxon>Plasmodiophorida</taxon>
        <taxon>Plasmodiophoridae</taxon>
        <taxon>Spongospora</taxon>
    </lineage>
</organism>
<dbReference type="AlphaFoldDB" id="A0A0H5QNS5"/>
<accession>A0A0H5QNS5</accession>